<reference evidence="2 3" key="1">
    <citation type="submission" date="2009-01" db="EMBL/GenBank/DDBJ databases">
        <authorList>
            <person name="Fulton L."/>
            <person name="Clifton S."/>
            <person name="Chinwalla A.T."/>
            <person name="Mitreva M."/>
            <person name="Sodergren E."/>
            <person name="Weinstock G."/>
            <person name="Clifton S."/>
            <person name="Dooling D.J."/>
            <person name="Fulton B."/>
            <person name="Minx P."/>
            <person name="Pepin K.H."/>
            <person name="Johnson M."/>
            <person name="Bhonagiri V."/>
            <person name="Nash W.E."/>
            <person name="Mardis E.R."/>
            <person name="Wilson R.K."/>
        </authorList>
    </citation>
    <scope>NUCLEOTIDE SEQUENCE [LARGE SCALE GENOMIC DNA]</scope>
    <source>
        <strain evidence="2 3">ATCC 23834</strain>
    </source>
</reference>
<sequence length="110" mass="11075">MPLFAAAIAGVGEAALLQALQGGAVEMVTAALVGHFAVPFKAECFEGAQDMGGSTGHFARRVEIFHPHQPAPALRTGIGIGSQGGQQRADVQKAGGAGGEASDIHGEGWV</sequence>
<dbReference type="AlphaFoldDB" id="C0DXY2"/>
<gene>
    <name evidence="2" type="ORF">EIKCOROL_02244</name>
</gene>
<proteinExistence type="predicted"/>
<evidence type="ECO:0000256" key="1">
    <source>
        <dbReference type="SAM" id="MobiDB-lite"/>
    </source>
</evidence>
<evidence type="ECO:0000313" key="2">
    <source>
        <dbReference type="EMBL" id="EEG23109.1"/>
    </source>
</evidence>
<comment type="caution">
    <text evidence="2">The sequence shown here is derived from an EMBL/GenBank/DDBJ whole genome shotgun (WGS) entry which is preliminary data.</text>
</comment>
<accession>C0DXY2</accession>
<organism evidence="2 3">
    <name type="scientific">Eikenella corrodens ATCC 23834</name>
    <dbReference type="NCBI Taxonomy" id="546274"/>
    <lineage>
        <taxon>Bacteria</taxon>
        <taxon>Pseudomonadati</taxon>
        <taxon>Pseudomonadota</taxon>
        <taxon>Betaproteobacteria</taxon>
        <taxon>Neisseriales</taxon>
        <taxon>Neisseriaceae</taxon>
        <taxon>Eikenella</taxon>
    </lineage>
</organism>
<name>C0DXY2_EIKCO</name>
<protein>
    <submittedName>
        <fullName evidence="2">Uncharacterized protein</fullName>
    </submittedName>
</protein>
<dbReference type="EMBL" id="ACEA01000048">
    <property type="protein sequence ID" value="EEG23109.1"/>
    <property type="molecule type" value="Genomic_DNA"/>
</dbReference>
<dbReference type="Proteomes" id="UP000005837">
    <property type="component" value="Unassembled WGS sequence"/>
</dbReference>
<evidence type="ECO:0000313" key="3">
    <source>
        <dbReference type="Proteomes" id="UP000005837"/>
    </source>
</evidence>
<feature type="region of interest" description="Disordered" evidence="1">
    <location>
        <begin position="75"/>
        <end position="110"/>
    </location>
</feature>
<dbReference type="HOGENOM" id="CLU_2166992_0_0_4"/>